<gene>
    <name evidence="3" type="ORF">ACFPMG_23665</name>
</gene>
<reference evidence="4" key="1">
    <citation type="journal article" date="2019" name="Int. J. Syst. Evol. Microbiol.">
        <title>The Global Catalogue of Microorganisms (GCM) 10K type strain sequencing project: providing services to taxonomists for standard genome sequencing and annotation.</title>
        <authorList>
            <consortium name="The Broad Institute Genomics Platform"/>
            <consortium name="The Broad Institute Genome Sequencing Center for Infectious Disease"/>
            <person name="Wu L."/>
            <person name="Ma J."/>
        </authorList>
    </citation>
    <scope>NUCLEOTIDE SEQUENCE [LARGE SCALE GENOMIC DNA]</scope>
    <source>
        <strain evidence="4">CCUG 58760</strain>
    </source>
</reference>
<dbReference type="Gene3D" id="2.60.120.10">
    <property type="entry name" value="Jelly Rolls"/>
    <property type="match status" value="1"/>
</dbReference>
<dbReference type="Pfam" id="PF07883">
    <property type="entry name" value="Cupin_2"/>
    <property type="match status" value="1"/>
</dbReference>
<dbReference type="Proteomes" id="UP001596166">
    <property type="component" value="Unassembled WGS sequence"/>
</dbReference>
<proteinExistence type="predicted"/>
<dbReference type="CDD" id="cd02233">
    <property type="entry name" value="cupin_HNL-like"/>
    <property type="match status" value="1"/>
</dbReference>
<evidence type="ECO:0000259" key="2">
    <source>
        <dbReference type="Pfam" id="PF07883"/>
    </source>
</evidence>
<accession>A0ABW0GCZ8</accession>
<sequence>MKKILAAAAVSAAGIASAQADIIEIRPNGETPAVIGAPDNFTGHAVISPLFPPNEFTRANAGLVAFAPGARTLWHTHPTGQLLIVTSGQGWIQEDGKERRAINPGDTIWIPPGVKHWHGATANSPMSHIAMTYMADGKNVDWLEPVADEQYR</sequence>
<dbReference type="PANTHER" id="PTHR43698:SF1">
    <property type="entry name" value="BLL4564 PROTEIN"/>
    <property type="match status" value="1"/>
</dbReference>
<dbReference type="SUPFAM" id="SSF51182">
    <property type="entry name" value="RmlC-like cupins"/>
    <property type="match status" value="1"/>
</dbReference>
<comment type="caution">
    <text evidence="3">The sequence shown here is derived from an EMBL/GenBank/DDBJ whole genome shotgun (WGS) entry which is preliminary data.</text>
</comment>
<feature type="chain" id="PRO_5045574359" evidence="1">
    <location>
        <begin position="21"/>
        <end position="152"/>
    </location>
</feature>
<protein>
    <submittedName>
        <fullName evidence="3">Cupin domain-containing protein</fullName>
    </submittedName>
</protein>
<feature type="domain" description="Cupin type-2" evidence="2">
    <location>
        <begin position="63"/>
        <end position="127"/>
    </location>
</feature>
<keyword evidence="4" id="KW-1185">Reference proteome</keyword>
<dbReference type="EMBL" id="JBHSLC010000063">
    <property type="protein sequence ID" value="MFC5357993.1"/>
    <property type="molecule type" value="Genomic_DNA"/>
</dbReference>
<dbReference type="InterPro" id="IPR014710">
    <property type="entry name" value="RmlC-like_jellyroll"/>
</dbReference>
<organism evidence="3 4">
    <name type="scientific">Azospirillum himalayense</name>
    <dbReference type="NCBI Taxonomy" id="654847"/>
    <lineage>
        <taxon>Bacteria</taxon>
        <taxon>Pseudomonadati</taxon>
        <taxon>Pseudomonadota</taxon>
        <taxon>Alphaproteobacteria</taxon>
        <taxon>Rhodospirillales</taxon>
        <taxon>Azospirillaceae</taxon>
        <taxon>Azospirillum</taxon>
    </lineage>
</organism>
<evidence type="ECO:0000256" key="1">
    <source>
        <dbReference type="SAM" id="SignalP"/>
    </source>
</evidence>
<keyword evidence="1" id="KW-0732">Signal</keyword>
<dbReference type="InterPro" id="IPR011051">
    <property type="entry name" value="RmlC_Cupin_sf"/>
</dbReference>
<dbReference type="InterPro" id="IPR047263">
    <property type="entry name" value="HNL-like_cupin"/>
</dbReference>
<dbReference type="PANTHER" id="PTHR43698">
    <property type="entry name" value="RIBD C-TERMINAL DOMAIN CONTAINING PROTEIN"/>
    <property type="match status" value="1"/>
</dbReference>
<evidence type="ECO:0000313" key="3">
    <source>
        <dbReference type="EMBL" id="MFC5357993.1"/>
    </source>
</evidence>
<name>A0ABW0GCZ8_9PROT</name>
<evidence type="ECO:0000313" key="4">
    <source>
        <dbReference type="Proteomes" id="UP001596166"/>
    </source>
</evidence>
<dbReference type="InterPro" id="IPR013096">
    <property type="entry name" value="Cupin_2"/>
</dbReference>
<feature type="signal peptide" evidence="1">
    <location>
        <begin position="1"/>
        <end position="20"/>
    </location>
</feature>
<dbReference type="RefSeq" id="WP_376997675.1">
    <property type="nucleotide sequence ID" value="NZ_JBHSLC010000063.1"/>
</dbReference>